<proteinExistence type="predicted"/>
<dbReference type="GO" id="GO:0003677">
    <property type="term" value="F:DNA binding"/>
    <property type="evidence" value="ECO:0007669"/>
    <property type="project" value="UniProtKB-KW"/>
</dbReference>
<reference evidence="1 2" key="1">
    <citation type="submission" date="2018-08" db="EMBL/GenBank/DDBJ databases">
        <title>A genome reference for cultivated species of the human gut microbiota.</title>
        <authorList>
            <person name="Zou Y."/>
            <person name="Xue W."/>
            <person name="Luo G."/>
        </authorList>
    </citation>
    <scope>NUCLEOTIDE SEQUENCE [LARGE SCALE GENOMIC DNA]</scope>
    <source>
        <strain evidence="1 2">AF19-13AC</strain>
    </source>
</reference>
<keyword evidence="1" id="KW-0238">DNA-binding</keyword>
<evidence type="ECO:0000313" key="2">
    <source>
        <dbReference type="Proteomes" id="UP000261023"/>
    </source>
</evidence>
<dbReference type="OrthoDB" id="9800833at2"/>
<name>A0A3E3DMP1_9FIRM</name>
<dbReference type="Proteomes" id="UP000261023">
    <property type="component" value="Unassembled WGS sequence"/>
</dbReference>
<evidence type="ECO:0000313" key="1">
    <source>
        <dbReference type="EMBL" id="RGD70266.1"/>
    </source>
</evidence>
<dbReference type="AlphaFoldDB" id="A0A3E3DMP1"/>
<accession>A0A3E3DMP1</accession>
<organism evidence="1 2">
    <name type="scientific">Hungatella hathewayi</name>
    <dbReference type="NCBI Taxonomy" id="154046"/>
    <lineage>
        <taxon>Bacteria</taxon>
        <taxon>Bacillati</taxon>
        <taxon>Bacillota</taxon>
        <taxon>Clostridia</taxon>
        <taxon>Lachnospirales</taxon>
        <taxon>Lachnospiraceae</taxon>
        <taxon>Hungatella</taxon>
    </lineage>
</organism>
<comment type="caution">
    <text evidence="1">The sequence shown here is derived from an EMBL/GenBank/DDBJ whole genome shotgun (WGS) entry which is preliminary data.</text>
</comment>
<sequence>MLLRKQKPIFYNDCRETDCFKKERFCEINIVLAISLRLNHVRWHQSCSWLVAFVKGVTAIEVLQKDKKVYNAEEIQEILGIGRSKTYTFLDEAYRNQKPFRVLKVGKLFRVPKQSFDDWLDGIS</sequence>
<protein>
    <submittedName>
        <fullName evidence="1">DNA-binding protein</fullName>
    </submittedName>
</protein>
<dbReference type="EMBL" id="QTJW01000007">
    <property type="protein sequence ID" value="RGD70266.1"/>
    <property type="molecule type" value="Genomic_DNA"/>
</dbReference>
<gene>
    <name evidence="1" type="ORF">DWX31_11325</name>
</gene>